<protein>
    <submittedName>
        <fullName evidence="1">Uncharacterized protein</fullName>
    </submittedName>
</protein>
<gene>
    <name evidence="1" type="ORF">HPE63_14395</name>
</gene>
<evidence type="ECO:0000313" key="1">
    <source>
        <dbReference type="EMBL" id="MBD0851869.1"/>
    </source>
</evidence>
<dbReference type="EMBL" id="JABTCG010000005">
    <property type="protein sequence ID" value="MBD0851869.1"/>
    <property type="molecule type" value="Genomic_DNA"/>
</dbReference>
<dbReference type="RefSeq" id="WP_188314989.1">
    <property type="nucleotide sequence ID" value="NZ_JABTCG010000005.1"/>
</dbReference>
<accession>A0ABR7VDZ9</accession>
<dbReference type="Proteomes" id="UP000598350">
    <property type="component" value="Unassembled WGS sequence"/>
</dbReference>
<name>A0ABR7VDZ9_9FLAO</name>
<comment type="caution">
    <text evidence="1">The sequence shown here is derived from an EMBL/GenBank/DDBJ whole genome shotgun (WGS) entry which is preliminary data.</text>
</comment>
<reference evidence="1 2" key="1">
    <citation type="submission" date="2020-05" db="EMBL/GenBank/DDBJ databases">
        <title>The draft genome sequence of Maribacter arenosus CAU 1321.</title>
        <authorList>
            <person name="Mu L."/>
        </authorList>
    </citation>
    <scope>NUCLEOTIDE SEQUENCE [LARGE SCALE GENOMIC DNA]</scope>
    <source>
        <strain evidence="1 2">CAU 1321</strain>
    </source>
</reference>
<evidence type="ECO:0000313" key="2">
    <source>
        <dbReference type="Proteomes" id="UP000598350"/>
    </source>
</evidence>
<keyword evidence="2" id="KW-1185">Reference proteome</keyword>
<sequence length="88" mass="10749">MFVYNIVFRNNDRFAITTLLREIGENTLNHHCWNRKLNKPRRLNQFFLEANEHGTRLKYRYPQKGVHTIMEVDKYELPECGWIRVKVK</sequence>
<proteinExistence type="predicted"/>
<organism evidence="1 2">
    <name type="scientific">Maribacter arenosus</name>
    <dbReference type="NCBI Taxonomy" id="1854708"/>
    <lineage>
        <taxon>Bacteria</taxon>
        <taxon>Pseudomonadati</taxon>
        <taxon>Bacteroidota</taxon>
        <taxon>Flavobacteriia</taxon>
        <taxon>Flavobacteriales</taxon>
        <taxon>Flavobacteriaceae</taxon>
        <taxon>Maribacter</taxon>
    </lineage>
</organism>